<keyword evidence="2" id="KW-1185">Reference proteome</keyword>
<sequence>MREDSGIDTLLDLHDQVIEQGQGYWLKIEAWRVEPTNQIPHGIRYALTLHEPSGQRILGYDNAHAVKPPRTFKYAGRILTFDHKHRHRSDKGVPYEFQDAHQLLTDFFADVDRVLLEVQQR</sequence>
<name>A0A9X0W9W3_9GAMM</name>
<dbReference type="Proteomes" id="UP001138768">
    <property type="component" value="Unassembled WGS sequence"/>
</dbReference>
<evidence type="ECO:0000313" key="1">
    <source>
        <dbReference type="EMBL" id="MBK1619690.1"/>
    </source>
</evidence>
<dbReference type="AlphaFoldDB" id="A0A9X0W9W3"/>
<accession>A0A9X0W9W3</accession>
<gene>
    <name evidence="1" type="ORF">CKO42_14825</name>
</gene>
<evidence type="ECO:0000313" key="2">
    <source>
        <dbReference type="Proteomes" id="UP001138768"/>
    </source>
</evidence>
<dbReference type="EMBL" id="NRRY01000025">
    <property type="protein sequence ID" value="MBK1619690.1"/>
    <property type="molecule type" value="Genomic_DNA"/>
</dbReference>
<comment type="caution">
    <text evidence="1">The sequence shown here is derived from an EMBL/GenBank/DDBJ whole genome shotgun (WGS) entry which is preliminary data.</text>
</comment>
<protein>
    <submittedName>
        <fullName evidence="1">Uncharacterized protein</fullName>
    </submittedName>
</protein>
<reference evidence="1 2" key="1">
    <citation type="journal article" date="2020" name="Microorganisms">
        <title>Osmotic Adaptation and Compatible Solute Biosynthesis of Phototrophic Bacteria as Revealed from Genome Analyses.</title>
        <authorList>
            <person name="Imhoff J.F."/>
            <person name="Rahn T."/>
            <person name="Kunzel S."/>
            <person name="Keller A."/>
            <person name="Neulinger S.C."/>
        </authorList>
    </citation>
    <scope>NUCLEOTIDE SEQUENCE [LARGE SCALE GENOMIC DNA]</scope>
    <source>
        <strain evidence="1 2">DSM 25653</strain>
    </source>
</reference>
<proteinExistence type="predicted"/>
<dbReference type="Pfam" id="PF20126">
    <property type="entry name" value="TumE"/>
    <property type="match status" value="1"/>
</dbReference>
<dbReference type="RefSeq" id="WP_200245536.1">
    <property type="nucleotide sequence ID" value="NZ_JAXUFI010000104.1"/>
</dbReference>
<organism evidence="1 2">
    <name type="scientific">Lamprobacter modestohalophilus</name>
    <dbReference type="NCBI Taxonomy" id="1064514"/>
    <lineage>
        <taxon>Bacteria</taxon>
        <taxon>Pseudomonadati</taxon>
        <taxon>Pseudomonadota</taxon>
        <taxon>Gammaproteobacteria</taxon>
        <taxon>Chromatiales</taxon>
        <taxon>Chromatiaceae</taxon>
        <taxon>Lamprobacter</taxon>
    </lineage>
</organism>
<dbReference type="InterPro" id="IPR045397">
    <property type="entry name" value="TumE-like"/>
</dbReference>